<evidence type="ECO:0000313" key="3">
    <source>
        <dbReference type="EMBL" id="SFE76545.1"/>
    </source>
</evidence>
<reference evidence="3 4" key="1">
    <citation type="submission" date="2016-10" db="EMBL/GenBank/DDBJ databases">
        <authorList>
            <person name="de Groot N.N."/>
        </authorList>
    </citation>
    <scope>NUCLEOTIDE SEQUENCE [LARGE SCALE GENOMIC DNA]</scope>
    <source>
        <strain evidence="3 4">DSM 43019</strain>
    </source>
</reference>
<dbReference type="Pfam" id="PF01890">
    <property type="entry name" value="CbiG_C"/>
    <property type="match status" value="1"/>
</dbReference>
<evidence type="ECO:0000259" key="2">
    <source>
        <dbReference type="Pfam" id="PF01890"/>
    </source>
</evidence>
<feature type="transmembrane region" description="Helical" evidence="1">
    <location>
        <begin position="16"/>
        <end position="38"/>
    </location>
</feature>
<dbReference type="STRING" id="35752.SAMN05421541_103464"/>
<proteinExistence type="predicted"/>
<dbReference type="InterPro" id="IPR002750">
    <property type="entry name" value="CobE/GbiG_C"/>
</dbReference>
<dbReference type="Gene3D" id="3.30.420.180">
    <property type="entry name" value="CobE/GbiG C-terminal domain"/>
    <property type="match status" value="1"/>
</dbReference>
<gene>
    <name evidence="3" type="ORF">SAMN05421541_103464</name>
</gene>
<dbReference type="SUPFAM" id="SSF159664">
    <property type="entry name" value="CobE/GbiG C-terminal domain-like"/>
    <property type="match status" value="1"/>
</dbReference>
<evidence type="ECO:0000313" key="4">
    <source>
        <dbReference type="Proteomes" id="UP000199645"/>
    </source>
</evidence>
<dbReference type="GO" id="GO:0008483">
    <property type="term" value="F:transaminase activity"/>
    <property type="evidence" value="ECO:0007669"/>
    <property type="project" value="UniProtKB-KW"/>
</dbReference>
<dbReference type="PANTHER" id="PTHR37477:SF1">
    <property type="entry name" value="COBALT-PRECORRIN-5A HYDROLASE"/>
    <property type="match status" value="1"/>
</dbReference>
<keyword evidence="1" id="KW-1133">Transmembrane helix</keyword>
<dbReference type="OrthoDB" id="3297647at2"/>
<organism evidence="3 4">
    <name type="scientific">Actinoplanes philippinensis</name>
    <dbReference type="NCBI Taxonomy" id="35752"/>
    <lineage>
        <taxon>Bacteria</taxon>
        <taxon>Bacillati</taxon>
        <taxon>Actinomycetota</taxon>
        <taxon>Actinomycetes</taxon>
        <taxon>Micromonosporales</taxon>
        <taxon>Micromonosporaceae</taxon>
        <taxon>Actinoplanes</taxon>
    </lineage>
</organism>
<dbReference type="AlphaFoldDB" id="A0A1I2D7R0"/>
<keyword evidence="3" id="KW-0808">Transferase</keyword>
<dbReference type="InterPro" id="IPR052553">
    <property type="entry name" value="CbiG_hydrolase"/>
</dbReference>
<dbReference type="PANTHER" id="PTHR37477">
    <property type="entry name" value="COBALT-PRECORRIN-5A HYDROLASE"/>
    <property type="match status" value="1"/>
</dbReference>
<sequence length="138" mass="13591">MIVLGLGARGGVPLRAPVLAVLAAAGTGPAGVAVLATLDRRAAESRVRELAAEFGWRLTGLTPEQLAARPVPNPSARVAAATGSPSVAEAAALLAAGPGAVLILPKTVRDGVTVALAGQPFAAAGHSWTGMLSCISGR</sequence>
<dbReference type="GO" id="GO:0009236">
    <property type="term" value="P:cobalamin biosynthetic process"/>
    <property type="evidence" value="ECO:0007669"/>
    <property type="project" value="InterPro"/>
</dbReference>
<dbReference type="GO" id="GO:0016787">
    <property type="term" value="F:hydrolase activity"/>
    <property type="evidence" value="ECO:0007669"/>
    <property type="project" value="UniProtKB-KW"/>
</dbReference>
<dbReference type="EMBL" id="FONV01000003">
    <property type="protein sequence ID" value="SFE76545.1"/>
    <property type="molecule type" value="Genomic_DNA"/>
</dbReference>
<dbReference type="InterPro" id="IPR036518">
    <property type="entry name" value="CobE/GbiG_C_sf"/>
</dbReference>
<name>A0A1I2D7R0_9ACTN</name>
<feature type="domain" description="CobE/GbiG C-terminal" evidence="2">
    <location>
        <begin position="2"/>
        <end position="117"/>
    </location>
</feature>
<evidence type="ECO:0000256" key="1">
    <source>
        <dbReference type="SAM" id="Phobius"/>
    </source>
</evidence>
<keyword evidence="3" id="KW-0378">Hydrolase</keyword>
<keyword evidence="1" id="KW-0472">Membrane</keyword>
<keyword evidence="1" id="KW-0812">Transmembrane</keyword>
<dbReference type="RefSeq" id="WP_093612042.1">
    <property type="nucleotide sequence ID" value="NZ_BOMT01000003.1"/>
</dbReference>
<keyword evidence="4" id="KW-1185">Reference proteome</keyword>
<dbReference type="Proteomes" id="UP000199645">
    <property type="component" value="Unassembled WGS sequence"/>
</dbReference>
<accession>A0A1I2D7R0</accession>
<protein>
    <submittedName>
        <fullName evidence="3">Histidinol-phosphate aminotransferase/cobalt-precorrin 5A hydrolase</fullName>
    </submittedName>
</protein>
<keyword evidence="3" id="KW-0032">Aminotransferase</keyword>